<dbReference type="OrthoDB" id="9789291at2"/>
<keyword evidence="2" id="KW-0812">Transmembrane</keyword>
<keyword evidence="5" id="KW-1185">Reference proteome</keyword>
<dbReference type="PANTHER" id="PTHR30487">
    <property type="entry name" value="TYPE 4 PREPILIN-LIKE PROTEINS LEADER PEPTIDE-PROCESSING ENZYME"/>
    <property type="match status" value="1"/>
</dbReference>
<dbReference type="GO" id="GO:0006465">
    <property type="term" value="P:signal peptide processing"/>
    <property type="evidence" value="ECO:0007669"/>
    <property type="project" value="TreeGrafter"/>
</dbReference>
<feature type="transmembrane region" description="Helical" evidence="2">
    <location>
        <begin position="79"/>
        <end position="100"/>
    </location>
</feature>
<dbReference type="Pfam" id="PF01478">
    <property type="entry name" value="Peptidase_A24"/>
    <property type="match status" value="1"/>
</dbReference>
<evidence type="ECO:0000256" key="2">
    <source>
        <dbReference type="SAM" id="Phobius"/>
    </source>
</evidence>
<feature type="transmembrane region" description="Helical" evidence="2">
    <location>
        <begin position="384"/>
        <end position="404"/>
    </location>
</feature>
<dbReference type="GO" id="GO:0005886">
    <property type="term" value="C:plasma membrane"/>
    <property type="evidence" value="ECO:0007669"/>
    <property type="project" value="TreeGrafter"/>
</dbReference>
<gene>
    <name evidence="4" type="primary">outO</name>
    <name evidence="4" type="ORF">Mal64_36600</name>
</gene>
<reference evidence="4 5" key="1">
    <citation type="submission" date="2019-02" db="EMBL/GenBank/DDBJ databases">
        <title>Deep-cultivation of Planctomycetes and their phenomic and genomic characterization uncovers novel biology.</title>
        <authorList>
            <person name="Wiegand S."/>
            <person name="Jogler M."/>
            <person name="Boedeker C."/>
            <person name="Pinto D."/>
            <person name="Vollmers J."/>
            <person name="Rivas-Marin E."/>
            <person name="Kohn T."/>
            <person name="Peeters S.H."/>
            <person name="Heuer A."/>
            <person name="Rast P."/>
            <person name="Oberbeckmann S."/>
            <person name="Bunk B."/>
            <person name="Jeske O."/>
            <person name="Meyerdierks A."/>
            <person name="Storesund J.E."/>
            <person name="Kallscheuer N."/>
            <person name="Luecker S."/>
            <person name="Lage O.M."/>
            <person name="Pohl T."/>
            <person name="Merkel B.J."/>
            <person name="Hornburger P."/>
            <person name="Mueller R.-W."/>
            <person name="Bruemmer F."/>
            <person name="Labrenz M."/>
            <person name="Spormann A.M."/>
            <person name="Op Den Camp H."/>
            <person name="Overmann J."/>
            <person name="Amann R."/>
            <person name="Jetten M.S.M."/>
            <person name="Mascher T."/>
            <person name="Medema M.H."/>
            <person name="Devos D.P."/>
            <person name="Kaster A.-K."/>
            <person name="Ovreas L."/>
            <person name="Rohde M."/>
            <person name="Galperin M.Y."/>
            <person name="Jogler C."/>
        </authorList>
    </citation>
    <scope>NUCLEOTIDE SEQUENCE [LARGE SCALE GENOMIC DNA]</scope>
    <source>
        <strain evidence="4 5">Mal64</strain>
    </source>
</reference>
<dbReference type="Proteomes" id="UP000315440">
    <property type="component" value="Unassembled WGS sequence"/>
</dbReference>
<feature type="transmembrane region" description="Helical" evidence="2">
    <location>
        <begin position="157"/>
        <end position="176"/>
    </location>
</feature>
<feature type="domain" description="Prepilin type IV endopeptidase peptidase" evidence="3">
    <location>
        <begin position="267"/>
        <end position="372"/>
    </location>
</feature>
<comment type="caution">
    <text evidence="4">The sequence shown here is derived from an EMBL/GenBank/DDBJ whole genome shotgun (WGS) entry which is preliminary data.</text>
</comment>
<dbReference type="RefSeq" id="WP_146402940.1">
    <property type="nucleotide sequence ID" value="NZ_SJPQ01000004.1"/>
</dbReference>
<dbReference type="Gene3D" id="1.20.120.1220">
    <property type="match status" value="2"/>
</dbReference>
<dbReference type="InterPro" id="IPR050882">
    <property type="entry name" value="Prepilin_peptidase/N-MTase"/>
</dbReference>
<feature type="transmembrane region" description="Helical" evidence="2">
    <location>
        <begin position="236"/>
        <end position="255"/>
    </location>
</feature>
<sequence>MDWLLTIPLAVRVAVVFFAAASVATLLNAATYAWAWRPRQFSPWQGEAEGVAPRTWADRLPVIGWLRLRRDAAVLGRGYWVRPMLVEALFGAALAWLYAFEVDGLGLIVEQSPAARLDPAPLAWATHATFAAHALLACLMLVATLIDIDDKIIPDEVTVPGTLLGLVLMTLAPLALPPNIQESGAQPPASVELATAVGAPLRGMAGDPVRLVPTHVAAPRVWPEALAGFPQGSGSLLLGLGCYWLWCFALTTRIWRARGGVLRGLGVLLVRVGRDLRSTPLREILIVGSLLIAMAWRVGGGAWQGLLTALVGMVLSGGLVWLVRLIGSAALGKEAMGFGDVTLMMMIGAFLGWQAGLMIFFLAPFAGLVIGVMQLVLRRDDVIPYGPFLCLAAAFVVVRWPHLWERTEPLFDAGPLVPVVLLVCLVMLGVLLALWRQVKVRLLGVSED</sequence>
<keyword evidence="2" id="KW-0472">Membrane</keyword>
<dbReference type="InterPro" id="IPR000045">
    <property type="entry name" value="Prepilin_IV_endopep_pep"/>
</dbReference>
<comment type="similarity">
    <text evidence="1">Belongs to the peptidase A24 family.</text>
</comment>
<evidence type="ECO:0000313" key="4">
    <source>
        <dbReference type="EMBL" id="TWT86830.1"/>
    </source>
</evidence>
<protein>
    <submittedName>
        <fullName evidence="4">Type 4 prepilin-like proteins leader peptide-processing enzyme</fullName>
    </submittedName>
</protein>
<dbReference type="EMBL" id="SJPQ01000004">
    <property type="protein sequence ID" value="TWT86830.1"/>
    <property type="molecule type" value="Genomic_DNA"/>
</dbReference>
<evidence type="ECO:0000256" key="1">
    <source>
        <dbReference type="ARBA" id="ARBA00005801"/>
    </source>
</evidence>
<dbReference type="AlphaFoldDB" id="A0A5C5ZI68"/>
<feature type="transmembrane region" description="Helical" evidence="2">
    <location>
        <begin position="120"/>
        <end position="145"/>
    </location>
</feature>
<keyword evidence="2" id="KW-1133">Transmembrane helix</keyword>
<proteinExistence type="inferred from homology"/>
<name>A0A5C5ZI68_9BACT</name>
<dbReference type="GO" id="GO:0004190">
    <property type="term" value="F:aspartic-type endopeptidase activity"/>
    <property type="evidence" value="ECO:0007669"/>
    <property type="project" value="InterPro"/>
</dbReference>
<feature type="transmembrane region" description="Helical" evidence="2">
    <location>
        <begin position="305"/>
        <end position="323"/>
    </location>
</feature>
<feature type="transmembrane region" description="Helical" evidence="2">
    <location>
        <begin position="12"/>
        <end position="35"/>
    </location>
</feature>
<accession>A0A5C5ZI68</accession>
<feature type="transmembrane region" description="Helical" evidence="2">
    <location>
        <begin position="416"/>
        <end position="435"/>
    </location>
</feature>
<organism evidence="4 5">
    <name type="scientific">Pseudobythopirellula maris</name>
    <dbReference type="NCBI Taxonomy" id="2527991"/>
    <lineage>
        <taxon>Bacteria</taxon>
        <taxon>Pseudomonadati</taxon>
        <taxon>Planctomycetota</taxon>
        <taxon>Planctomycetia</taxon>
        <taxon>Pirellulales</taxon>
        <taxon>Lacipirellulaceae</taxon>
        <taxon>Pseudobythopirellula</taxon>
    </lineage>
</organism>
<evidence type="ECO:0000313" key="5">
    <source>
        <dbReference type="Proteomes" id="UP000315440"/>
    </source>
</evidence>
<dbReference type="PANTHER" id="PTHR30487:SF0">
    <property type="entry name" value="PREPILIN LEADER PEPTIDASE_N-METHYLTRANSFERASE-RELATED"/>
    <property type="match status" value="1"/>
</dbReference>
<evidence type="ECO:0000259" key="3">
    <source>
        <dbReference type="Pfam" id="PF01478"/>
    </source>
</evidence>